<evidence type="ECO:0000259" key="1">
    <source>
        <dbReference type="PROSITE" id="PS50006"/>
    </source>
</evidence>
<protein>
    <submittedName>
        <fullName evidence="2">FHA domain-containing protein</fullName>
    </submittedName>
</protein>
<accession>A0A7C5LYZ2</accession>
<dbReference type="EMBL" id="DRMJ01000168">
    <property type="protein sequence ID" value="HHL42653.1"/>
    <property type="molecule type" value="Genomic_DNA"/>
</dbReference>
<dbReference type="AlphaFoldDB" id="A0A7C5LYZ2"/>
<dbReference type="InterPro" id="IPR008984">
    <property type="entry name" value="SMAD_FHA_dom_sf"/>
</dbReference>
<dbReference type="Gene3D" id="2.60.200.20">
    <property type="match status" value="1"/>
</dbReference>
<organism evidence="2">
    <name type="scientific">Hellea balneolensis</name>
    <dbReference type="NCBI Taxonomy" id="287478"/>
    <lineage>
        <taxon>Bacteria</taxon>
        <taxon>Pseudomonadati</taxon>
        <taxon>Pseudomonadota</taxon>
        <taxon>Alphaproteobacteria</taxon>
        <taxon>Maricaulales</taxon>
        <taxon>Robiginitomaculaceae</taxon>
        <taxon>Hellea</taxon>
    </lineage>
</organism>
<proteinExistence type="predicted"/>
<dbReference type="Proteomes" id="UP000885830">
    <property type="component" value="Unassembled WGS sequence"/>
</dbReference>
<evidence type="ECO:0000313" key="2">
    <source>
        <dbReference type="EMBL" id="HHL42653.1"/>
    </source>
</evidence>
<name>A0A7C5LYZ2_9PROT</name>
<dbReference type="InterPro" id="IPR000253">
    <property type="entry name" value="FHA_dom"/>
</dbReference>
<dbReference type="SUPFAM" id="SSF49879">
    <property type="entry name" value="SMAD/FHA domain"/>
    <property type="match status" value="1"/>
</dbReference>
<reference evidence="2" key="1">
    <citation type="journal article" date="2020" name="mSystems">
        <title>Genome- and Community-Level Interaction Insights into Carbon Utilization and Element Cycling Functions of Hydrothermarchaeota in Hydrothermal Sediment.</title>
        <authorList>
            <person name="Zhou Z."/>
            <person name="Liu Y."/>
            <person name="Xu W."/>
            <person name="Pan J."/>
            <person name="Luo Z.H."/>
            <person name="Li M."/>
        </authorList>
    </citation>
    <scope>NUCLEOTIDE SEQUENCE [LARGE SCALE GENOMIC DNA]</scope>
    <source>
        <strain evidence="2">HyVt-485</strain>
    </source>
</reference>
<dbReference type="PROSITE" id="PS50006">
    <property type="entry name" value="FHA_DOMAIN"/>
    <property type="match status" value="1"/>
</dbReference>
<gene>
    <name evidence="2" type="ORF">ENJ42_03460</name>
</gene>
<dbReference type="Pfam" id="PF00498">
    <property type="entry name" value="FHA"/>
    <property type="match status" value="1"/>
</dbReference>
<feature type="domain" description="FHA" evidence="1">
    <location>
        <begin position="265"/>
        <end position="331"/>
    </location>
</feature>
<sequence>MPSRPISQSPRTRPTCCTRSALNAEATYCDDCGKPLVRCMSFEECGGLLDDNGLCHTCVTPHMQIEAGALIEAKVGGAVALPVSITNGSRVGRPLFVTQIWSREGTGDWREERLSWEKLMAGEKRPVTITADRLNHSGVHNIEILVCVATRWRWRQECYAFSTNFALEVEGEAGKAGPVVNIGGESAGHGNTVYISGQAQTERTQKTRQAIDMVLVRAEKEERKLKLRGLDEGLWVPRNAKICWHGFSENQAPMDGPILRQDGILAAGRSRTRAEGGGGDIRLLVQDQQGAVDLEQSRLLSRRHFELYIECDRLVLRVTGRSGLRINGEAYGPDKTLTLNNGDIIEPLTRAPKALALKTRFHSEYGRVSTIEFSRIIS</sequence>
<comment type="caution">
    <text evidence="2">The sequence shown here is derived from an EMBL/GenBank/DDBJ whole genome shotgun (WGS) entry which is preliminary data.</text>
</comment>